<evidence type="ECO:0000313" key="2">
    <source>
        <dbReference type="EMBL" id="KOS17044.1"/>
    </source>
</evidence>
<keyword evidence="1" id="KW-0812">Transmembrane</keyword>
<evidence type="ECO:0000313" key="3">
    <source>
        <dbReference type="Proteomes" id="UP000053831"/>
    </source>
</evidence>
<evidence type="ECO:0000256" key="1">
    <source>
        <dbReference type="SAM" id="Phobius"/>
    </source>
</evidence>
<reference evidence="2 3" key="1">
    <citation type="submission" date="2015-07" db="EMBL/GenBank/DDBJ databases">
        <title>The genome of the fungus Escovopsis weberi, a specialized disease agent of ant agriculture.</title>
        <authorList>
            <person name="de Man T.J."/>
            <person name="Stajich J.E."/>
            <person name="Kubicek C.P."/>
            <person name="Chenthamara K."/>
            <person name="Atanasova L."/>
            <person name="Druzhinina I.S."/>
            <person name="Birnbaum S."/>
            <person name="Barribeau S.M."/>
            <person name="Teiling C."/>
            <person name="Suen G."/>
            <person name="Currie C."/>
            <person name="Gerardo N.M."/>
        </authorList>
    </citation>
    <scope>NUCLEOTIDE SEQUENCE [LARGE SCALE GENOMIC DNA]</scope>
</reference>
<feature type="transmembrane region" description="Helical" evidence="1">
    <location>
        <begin position="19"/>
        <end position="38"/>
    </location>
</feature>
<organism evidence="2 3">
    <name type="scientific">Escovopsis weberi</name>
    <dbReference type="NCBI Taxonomy" id="150374"/>
    <lineage>
        <taxon>Eukaryota</taxon>
        <taxon>Fungi</taxon>
        <taxon>Dikarya</taxon>
        <taxon>Ascomycota</taxon>
        <taxon>Pezizomycotina</taxon>
        <taxon>Sordariomycetes</taxon>
        <taxon>Hypocreomycetidae</taxon>
        <taxon>Hypocreales</taxon>
        <taxon>Hypocreaceae</taxon>
        <taxon>Escovopsis</taxon>
    </lineage>
</organism>
<keyword evidence="3" id="KW-1185">Reference proteome</keyword>
<keyword evidence="1" id="KW-0472">Membrane</keyword>
<dbReference type="OrthoDB" id="3537340at2759"/>
<sequence>MGIILALAHAWRNRKHPPWALALGTPVLVIAGFLYLLYDCTSKRVKRGLVKKAGDAPITGSPSNSDINTVQVDSGEEDGEIQGEFIGVTIDGGPIIRFNEAAASVTAGLDTQGEVIGIHDGDRPIVAYKKGCIRFVRASQ</sequence>
<dbReference type="Proteomes" id="UP000053831">
    <property type="component" value="Unassembled WGS sequence"/>
</dbReference>
<protein>
    <submittedName>
        <fullName evidence="2">Uncharacterized protein</fullName>
    </submittedName>
</protein>
<gene>
    <name evidence="2" type="ORF">ESCO_005824</name>
</gene>
<name>A0A0M8MYN6_ESCWE</name>
<comment type="caution">
    <text evidence="2">The sequence shown here is derived from an EMBL/GenBank/DDBJ whole genome shotgun (WGS) entry which is preliminary data.</text>
</comment>
<dbReference type="EMBL" id="LGSR01000028">
    <property type="protein sequence ID" value="KOS17044.1"/>
    <property type="molecule type" value="Genomic_DNA"/>
</dbReference>
<accession>A0A0M8MYN6</accession>
<proteinExistence type="predicted"/>
<keyword evidence="1" id="KW-1133">Transmembrane helix</keyword>
<dbReference type="AlphaFoldDB" id="A0A0M8MYN6"/>